<dbReference type="AlphaFoldDB" id="A0A0E4FVN0"/>
<evidence type="ECO:0000313" key="2">
    <source>
        <dbReference type="Proteomes" id="UP000063308"/>
    </source>
</evidence>
<proteinExistence type="predicted"/>
<dbReference type="GeneID" id="46493647"/>
<gene>
    <name evidence="1" type="ORF">NK6_1544</name>
</gene>
<accession>A0A0E4FVN0</accession>
<protein>
    <submittedName>
        <fullName evidence="1">Uncharacterized protein</fullName>
    </submittedName>
</protein>
<dbReference type="Proteomes" id="UP000063308">
    <property type="component" value="Chromosome"/>
</dbReference>
<reference evidence="1 2" key="1">
    <citation type="submission" date="2014-11" db="EMBL/GenBank/DDBJ databases">
        <title>Symbiosis island explosion on the genome of extra-slow-growing strains of soybean bradyrhizobia with massive insertion sequences.</title>
        <authorList>
            <person name="Iida T."/>
            <person name="Minamisawa K."/>
        </authorList>
    </citation>
    <scope>NUCLEOTIDE SEQUENCE [LARGE SCALE GENOMIC DNA]</scope>
    <source>
        <strain evidence="1 2">NK6</strain>
    </source>
</reference>
<sequence>MTRPLLPLKAGAIIFTLLWTAWMMWWGGSFSSASVVILALCGAAVGYLWYRAMRWQFERMGMLPRKDDSSRAS</sequence>
<name>A0A0E4FVN0_9BRAD</name>
<organism evidence="1 2">
    <name type="scientific">Bradyrhizobium diazoefficiens</name>
    <dbReference type="NCBI Taxonomy" id="1355477"/>
    <lineage>
        <taxon>Bacteria</taxon>
        <taxon>Pseudomonadati</taxon>
        <taxon>Pseudomonadota</taxon>
        <taxon>Alphaproteobacteria</taxon>
        <taxon>Hyphomicrobiales</taxon>
        <taxon>Nitrobacteraceae</taxon>
        <taxon>Bradyrhizobium</taxon>
    </lineage>
</organism>
<dbReference type="EMBL" id="AP014685">
    <property type="protein sequence ID" value="BAR54728.1"/>
    <property type="molecule type" value="Genomic_DNA"/>
</dbReference>
<evidence type="ECO:0000313" key="1">
    <source>
        <dbReference type="EMBL" id="BAR54728.1"/>
    </source>
</evidence>
<dbReference type="RefSeq" id="WP_028176308.1">
    <property type="nucleotide sequence ID" value="NZ_AJQI01000226.1"/>
</dbReference>